<organism evidence="3 4">
    <name type="scientific">Persicitalea jodogahamensis</name>
    <dbReference type="NCBI Taxonomy" id="402147"/>
    <lineage>
        <taxon>Bacteria</taxon>
        <taxon>Pseudomonadati</taxon>
        <taxon>Bacteroidota</taxon>
        <taxon>Cytophagia</taxon>
        <taxon>Cytophagales</taxon>
        <taxon>Spirosomataceae</taxon>
        <taxon>Persicitalea</taxon>
    </lineage>
</organism>
<evidence type="ECO:0000313" key="4">
    <source>
        <dbReference type="Proteomes" id="UP000598271"/>
    </source>
</evidence>
<dbReference type="AlphaFoldDB" id="A0A8J3G9F1"/>
<accession>A0A8J3G9F1</accession>
<sequence length="141" mass="16131">MNALLISFLLSPFILFSAFAQVPLYEKMQSLTWKNRVIVIYVPEAGSKDFQKQKQILAEKTKGVRDRDLVVIECIGKTLSSEDRNYVARHFNHDLAEFGVWLVGKDGGTKLSETRPVTTEKFFSLIDAMPMRQSEMKRDGK</sequence>
<evidence type="ECO:0000259" key="2">
    <source>
        <dbReference type="Pfam" id="PF13778"/>
    </source>
</evidence>
<keyword evidence="1" id="KW-0732">Signal</keyword>
<dbReference type="Proteomes" id="UP000598271">
    <property type="component" value="Unassembled WGS sequence"/>
</dbReference>
<evidence type="ECO:0000256" key="1">
    <source>
        <dbReference type="ARBA" id="ARBA00022729"/>
    </source>
</evidence>
<comment type="caution">
    <text evidence="3">The sequence shown here is derived from an EMBL/GenBank/DDBJ whole genome shotgun (WGS) entry which is preliminary data.</text>
</comment>
<evidence type="ECO:0000313" key="3">
    <source>
        <dbReference type="EMBL" id="GHB62790.1"/>
    </source>
</evidence>
<name>A0A8J3G9F1_9BACT</name>
<keyword evidence="4" id="KW-1185">Reference proteome</keyword>
<dbReference type="InterPro" id="IPR025232">
    <property type="entry name" value="DUF4174"/>
</dbReference>
<feature type="domain" description="DUF4174" evidence="2">
    <location>
        <begin position="28"/>
        <end position="135"/>
    </location>
</feature>
<reference evidence="3 4" key="1">
    <citation type="journal article" date="2014" name="Int. J. Syst. Evol. Microbiol.">
        <title>Complete genome sequence of Corynebacterium casei LMG S-19264T (=DSM 44701T), isolated from a smear-ripened cheese.</title>
        <authorList>
            <consortium name="US DOE Joint Genome Institute (JGI-PGF)"/>
            <person name="Walter F."/>
            <person name="Albersmeier A."/>
            <person name="Kalinowski J."/>
            <person name="Ruckert C."/>
        </authorList>
    </citation>
    <scope>NUCLEOTIDE SEQUENCE [LARGE SCALE GENOMIC DNA]</scope>
    <source>
        <strain evidence="3 4">KCTC 12866</strain>
    </source>
</reference>
<dbReference type="Pfam" id="PF13778">
    <property type="entry name" value="DUF4174"/>
    <property type="match status" value="1"/>
</dbReference>
<dbReference type="EMBL" id="BMXF01000001">
    <property type="protein sequence ID" value="GHB62790.1"/>
    <property type="molecule type" value="Genomic_DNA"/>
</dbReference>
<protein>
    <recommendedName>
        <fullName evidence="2">DUF4174 domain-containing protein</fullName>
    </recommendedName>
</protein>
<dbReference type="RefSeq" id="WP_189563761.1">
    <property type="nucleotide sequence ID" value="NZ_BMXF01000001.1"/>
</dbReference>
<proteinExistence type="predicted"/>
<gene>
    <name evidence="3" type="ORF">GCM10007390_15780</name>
</gene>